<feature type="domain" description="HAMP" evidence="15">
    <location>
        <begin position="181"/>
        <end position="233"/>
    </location>
</feature>
<dbReference type="EMBL" id="QYUP01000151">
    <property type="protein sequence ID" value="RJG11269.1"/>
    <property type="molecule type" value="Genomic_DNA"/>
</dbReference>
<dbReference type="Pfam" id="PF00512">
    <property type="entry name" value="HisKA"/>
    <property type="match status" value="1"/>
</dbReference>
<comment type="catalytic activity">
    <reaction evidence="1">
        <text>ATP + protein L-histidine = ADP + protein N-phospho-L-histidine.</text>
        <dbReference type="EC" id="2.7.13.3"/>
    </reaction>
</comment>
<evidence type="ECO:0000256" key="10">
    <source>
        <dbReference type="ARBA" id="ARBA00022989"/>
    </source>
</evidence>
<evidence type="ECO:0000256" key="6">
    <source>
        <dbReference type="ARBA" id="ARBA00022692"/>
    </source>
</evidence>
<dbReference type="GO" id="GO:0005524">
    <property type="term" value="F:ATP binding"/>
    <property type="evidence" value="ECO:0007669"/>
    <property type="project" value="UniProtKB-KW"/>
</dbReference>
<evidence type="ECO:0000256" key="9">
    <source>
        <dbReference type="ARBA" id="ARBA00022840"/>
    </source>
</evidence>
<dbReference type="InterPro" id="IPR003660">
    <property type="entry name" value="HAMP_dom"/>
</dbReference>
<evidence type="ECO:0000256" key="4">
    <source>
        <dbReference type="ARBA" id="ARBA00022553"/>
    </source>
</evidence>
<dbReference type="Proteomes" id="UP000284006">
    <property type="component" value="Unassembled WGS sequence"/>
</dbReference>
<dbReference type="Gene3D" id="1.10.287.130">
    <property type="match status" value="1"/>
</dbReference>
<dbReference type="SUPFAM" id="SSF47384">
    <property type="entry name" value="Homodimeric domain of signal transducing histidine kinase"/>
    <property type="match status" value="1"/>
</dbReference>
<evidence type="ECO:0000256" key="3">
    <source>
        <dbReference type="ARBA" id="ARBA00012438"/>
    </source>
</evidence>
<dbReference type="OrthoDB" id="8583694at2"/>
<dbReference type="AlphaFoldDB" id="A0A418XFN2"/>
<dbReference type="Pfam" id="PF08521">
    <property type="entry name" value="2CSK_N"/>
    <property type="match status" value="1"/>
</dbReference>
<evidence type="ECO:0000256" key="5">
    <source>
        <dbReference type="ARBA" id="ARBA00022679"/>
    </source>
</evidence>
<comment type="caution">
    <text evidence="16">The sequence shown here is derived from an EMBL/GenBank/DDBJ whole genome shotgun (WGS) entry which is preliminary data.</text>
</comment>
<keyword evidence="9" id="KW-0067">ATP-binding</keyword>
<sequence length="456" mass="49588">MPDRPGDHYSLRRRLLLVILGTSIALWMAGLSIVAQIGWRETNAVFDDALKESGYLIMAATTDWNERGLHADRSANAGAERKLEIHYQIVVDGKVVQRTAGAPAIPYIASFRKKKGFANVVVDGRKLRVFVTRSADQRSMVQVGQDYEKRYDILLELAEHLAFPAAALLLLLGLASWFFIRRATRPISDTATRIAQKSRDDLTLLDDAGQPAELLPIIDAVNGMLGRLDAAMQAERRFTADAAHELRTPMAGVQMHVQLLQRQHPGLAGSLQKLRQDVERSTSLVDSLLALARLDPIASHDLVRSSVPLAPLLEDTVRAHQEAAAQRGATIGVDCGIDALFVNPDMLRVVLRNLVDNALRYGGPGCKITIRARWLEDTARLSVSDDGPGVSADDRERLTERFFRVLGSGQGGSGLGLSIVKRIVELHGGSLQFCAGPDGRGLAVAIDLPAAAASEI</sequence>
<keyword evidence="12 13" id="KW-0472">Membrane</keyword>
<keyword evidence="4" id="KW-0597">Phosphoprotein</keyword>
<dbReference type="CDD" id="cd00075">
    <property type="entry name" value="HATPase"/>
    <property type="match status" value="1"/>
</dbReference>
<dbReference type="InterPro" id="IPR003661">
    <property type="entry name" value="HisK_dim/P_dom"/>
</dbReference>
<dbReference type="GO" id="GO:0000155">
    <property type="term" value="F:phosphorelay sensor kinase activity"/>
    <property type="evidence" value="ECO:0007669"/>
    <property type="project" value="InterPro"/>
</dbReference>
<keyword evidence="10 13" id="KW-1133">Transmembrane helix</keyword>
<feature type="transmembrane region" description="Helical" evidence="13">
    <location>
        <begin position="15"/>
        <end position="39"/>
    </location>
</feature>
<dbReference type="InterPro" id="IPR013727">
    <property type="entry name" value="2CSK_N"/>
</dbReference>
<evidence type="ECO:0000256" key="7">
    <source>
        <dbReference type="ARBA" id="ARBA00022741"/>
    </source>
</evidence>
<dbReference type="PANTHER" id="PTHR45436:SF14">
    <property type="entry name" value="SENSOR PROTEIN QSEC"/>
    <property type="match status" value="1"/>
</dbReference>
<evidence type="ECO:0000313" key="17">
    <source>
        <dbReference type="Proteomes" id="UP000284006"/>
    </source>
</evidence>
<dbReference type="CDD" id="cd00082">
    <property type="entry name" value="HisKA"/>
    <property type="match status" value="1"/>
</dbReference>
<dbReference type="PANTHER" id="PTHR45436">
    <property type="entry name" value="SENSOR HISTIDINE KINASE YKOH"/>
    <property type="match status" value="1"/>
</dbReference>
<gene>
    <name evidence="16" type="ORF">D3872_20615</name>
</gene>
<dbReference type="InterPro" id="IPR003594">
    <property type="entry name" value="HATPase_dom"/>
</dbReference>
<dbReference type="Gene3D" id="3.30.565.10">
    <property type="entry name" value="Histidine kinase-like ATPase, C-terminal domain"/>
    <property type="match status" value="1"/>
</dbReference>
<reference evidence="16 17" key="1">
    <citation type="submission" date="2018-09" db="EMBL/GenBank/DDBJ databases">
        <authorList>
            <person name="Zhu H."/>
        </authorList>
    </citation>
    <scope>NUCLEOTIDE SEQUENCE [LARGE SCALE GENOMIC DNA]</scope>
    <source>
        <strain evidence="16 17">K1S02-61</strain>
    </source>
</reference>
<evidence type="ECO:0000256" key="8">
    <source>
        <dbReference type="ARBA" id="ARBA00022777"/>
    </source>
</evidence>
<dbReference type="InterPro" id="IPR005467">
    <property type="entry name" value="His_kinase_dom"/>
</dbReference>
<keyword evidence="5" id="KW-0808">Transferase</keyword>
<feature type="domain" description="Histidine kinase" evidence="14">
    <location>
        <begin position="241"/>
        <end position="452"/>
    </location>
</feature>
<organism evidence="16 17">
    <name type="scientific">Massilia cavernae</name>
    <dbReference type="NCBI Taxonomy" id="2320864"/>
    <lineage>
        <taxon>Bacteria</taxon>
        <taxon>Pseudomonadati</taxon>
        <taxon>Pseudomonadota</taxon>
        <taxon>Betaproteobacteria</taxon>
        <taxon>Burkholderiales</taxon>
        <taxon>Oxalobacteraceae</taxon>
        <taxon>Telluria group</taxon>
        <taxon>Massilia</taxon>
    </lineage>
</organism>
<name>A0A418XFN2_9BURK</name>
<evidence type="ECO:0000256" key="12">
    <source>
        <dbReference type="ARBA" id="ARBA00023136"/>
    </source>
</evidence>
<comment type="subcellular location">
    <subcellularLocation>
        <location evidence="2">Membrane</location>
        <topology evidence="2">Multi-pass membrane protein</topology>
    </subcellularLocation>
</comment>
<evidence type="ECO:0000256" key="2">
    <source>
        <dbReference type="ARBA" id="ARBA00004141"/>
    </source>
</evidence>
<evidence type="ECO:0000256" key="13">
    <source>
        <dbReference type="SAM" id="Phobius"/>
    </source>
</evidence>
<evidence type="ECO:0000259" key="14">
    <source>
        <dbReference type="PROSITE" id="PS50109"/>
    </source>
</evidence>
<evidence type="ECO:0000313" key="16">
    <source>
        <dbReference type="EMBL" id="RJG11269.1"/>
    </source>
</evidence>
<dbReference type="SMART" id="SM00387">
    <property type="entry name" value="HATPase_c"/>
    <property type="match status" value="1"/>
</dbReference>
<dbReference type="InterPro" id="IPR036890">
    <property type="entry name" value="HATPase_C_sf"/>
</dbReference>
<evidence type="ECO:0000259" key="15">
    <source>
        <dbReference type="PROSITE" id="PS50885"/>
    </source>
</evidence>
<dbReference type="GO" id="GO:0005886">
    <property type="term" value="C:plasma membrane"/>
    <property type="evidence" value="ECO:0007669"/>
    <property type="project" value="TreeGrafter"/>
</dbReference>
<keyword evidence="6 13" id="KW-0812">Transmembrane</keyword>
<dbReference type="SUPFAM" id="SSF55874">
    <property type="entry name" value="ATPase domain of HSP90 chaperone/DNA topoisomerase II/histidine kinase"/>
    <property type="match status" value="1"/>
</dbReference>
<keyword evidence="11" id="KW-0902">Two-component regulatory system</keyword>
<dbReference type="SMART" id="SM00388">
    <property type="entry name" value="HisKA"/>
    <property type="match status" value="1"/>
</dbReference>
<dbReference type="InterPro" id="IPR004358">
    <property type="entry name" value="Sig_transdc_His_kin-like_C"/>
</dbReference>
<proteinExistence type="predicted"/>
<protein>
    <recommendedName>
        <fullName evidence="3">histidine kinase</fullName>
        <ecNumber evidence="3">2.7.13.3</ecNumber>
    </recommendedName>
</protein>
<dbReference type="InterPro" id="IPR050428">
    <property type="entry name" value="TCS_sensor_his_kinase"/>
</dbReference>
<dbReference type="PROSITE" id="PS50885">
    <property type="entry name" value="HAMP"/>
    <property type="match status" value="1"/>
</dbReference>
<accession>A0A418XFN2</accession>
<feature type="transmembrane region" description="Helical" evidence="13">
    <location>
        <begin position="161"/>
        <end position="180"/>
    </location>
</feature>
<evidence type="ECO:0000256" key="1">
    <source>
        <dbReference type="ARBA" id="ARBA00000085"/>
    </source>
</evidence>
<dbReference type="PROSITE" id="PS50109">
    <property type="entry name" value="HIS_KIN"/>
    <property type="match status" value="1"/>
</dbReference>
<dbReference type="EC" id="2.7.13.3" evidence="3"/>
<evidence type="ECO:0000256" key="11">
    <source>
        <dbReference type="ARBA" id="ARBA00023012"/>
    </source>
</evidence>
<keyword evidence="8 16" id="KW-0418">Kinase</keyword>
<dbReference type="Pfam" id="PF02518">
    <property type="entry name" value="HATPase_c"/>
    <property type="match status" value="1"/>
</dbReference>
<dbReference type="RefSeq" id="WP_119812574.1">
    <property type="nucleotide sequence ID" value="NZ_QYUP01000151.1"/>
</dbReference>
<dbReference type="PRINTS" id="PR00344">
    <property type="entry name" value="BCTRLSENSOR"/>
</dbReference>
<dbReference type="InterPro" id="IPR036097">
    <property type="entry name" value="HisK_dim/P_sf"/>
</dbReference>
<keyword evidence="17" id="KW-1185">Reference proteome</keyword>
<keyword evidence="7" id="KW-0547">Nucleotide-binding</keyword>